<name>A0A2K3MJX0_TRIPR</name>
<dbReference type="EMBL" id="ASHM01064998">
    <property type="protein sequence ID" value="PNX91092.1"/>
    <property type="molecule type" value="Genomic_DNA"/>
</dbReference>
<accession>A0A2K3MJX0</accession>
<comment type="caution">
    <text evidence="1">The sequence shown here is derived from an EMBL/GenBank/DDBJ whole genome shotgun (WGS) entry which is preliminary data.</text>
</comment>
<reference evidence="1 2" key="1">
    <citation type="journal article" date="2014" name="Am. J. Bot.">
        <title>Genome assembly and annotation for red clover (Trifolium pratense; Fabaceae).</title>
        <authorList>
            <person name="Istvanek J."/>
            <person name="Jaros M."/>
            <person name="Krenek A."/>
            <person name="Repkova J."/>
        </authorList>
    </citation>
    <scope>NUCLEOTIDE SEQUENCE [LARGE SCALE GENOMIC DNA]</scope>
    <source>
        <strain evidence="2">cv. Tatra</strain>
        <tissue evidence="1">Young leaves</tissue>
    </source>
</reference>
<evidence type="ECO:0000313" key="1">
    <source>
        <dbReference type="EMBL" id="PNX91092.1"/>
    </source>
</evidence>
<dbReference type="AlphaFoldDB" id="A0A2K3MJX0"/>
<gene>
    <name evidence="1" type="ORF">L195_g047221</name>
</gene>
<protein>
    <submittedName>
        <fullName evidence="1">Uncharacterized protein</fullName>
    </submittedName>
</protein>
<reference evidence="1 2" key="2">
    <citation type="journal article" date="2017" name="Front. Plant Sci.">
        <title>Gene Classification and Mining of Molecular Markers Useful in Red Clover (Trifolium pratense) Breeding.</title>
        <authorList>
            <person name="Istvanek J."/>
            <person name="Dluhosova J."/>
            <person name="Dluhos P."/>
            <person name="Patkova L."/>
            <person name="Nedelnik J."/>
            <person name="Repkova J."/>
        </authorList>
    </citation>
    <scope>NUCLEOTIDE SEQUENCE [LARGE SCALE GENOMIC DNA]</scope>
    <source>
        <strain evidence="2">cv. Tatra</strain>
        <tissue evidence="1">Young leaves</tissue>
    </source>
</reference>
<sequence length="117" mass="13515">RQDEMEAHSDNIEDQIDAIHADEMVYSPDLQVECSERIQSWQIVVSRAIWSGKKHIPRHIVKNCFREDQQEITLVNEDKDLIYHYAELGIGDTLCLTVSVPPDFVEATVIKREVLPL</sequence>
<feature type="non-terminal residue" evidence="1">
    <location>
        <position position="1"/>
    </location>
</feature>
<dbReference type="Proteomes" id="UP000236291">
    <property type="component" value="Unassembled WGS sequence"/>
</dbReference>
<evidence type="ECO:0000313" key="2">
    <source>
        <dbReference type="Proteomes" id="UP000236291"/>
    </source>
</evidence>
<organism evidence="1 2">
    <name type="scientific">Trifolium pratense</name>
    <name type="common">Red clover</name>
    <dbReference type="NCBI Taxonomy" id="57577"/>
    <lineage>
        <taxon>Eukaryota</taxon>
        <taxon>Viridiplantae</taxon>
        <taxon>Streptophyta</taxon>
        <taxon>Embryophyta</taxon>
        <taxon>Tracheophyta</taxon>
        <taxon>Spermatophyta</taxon>
        <taxon>Magnoliopsida</taxon>
        <taxon>eudicotyledons</taxon>
        <taxon>Gunneridae</taxon>
        <taxon>Pentapetalae</taxon>
        <taxon>rosids</taxon>
        <taxon>fabids</taxon>
        <taxon>Fabales</taxon>
        <taxon>Fabaceae</taxon>
        <taxon>Papilionoideae</taxon>
        <taxon>50 kb inversion clade</taxon>
        <taxon>NPAAA clade</taxon>
        <taxon>Hologalegina</taxon>
        <taxon>IRL clade</taxon>
        <taxon>Trifolieae</taxon>
        <taxon>Trifolium</taxon>
    </lineage>
</organism>
<proteinExistence type="predicted"/>